<dbReference type="InterPro" id="IPR013106">
    <property type="entry name" value="Ig_V-set"/>
</dbReference>
<keyword evidence="2" id="KW-0812">Transmembrane</keyword>
<dbReference type="GO" id="GO:0070374">
    <property type="term" value="P:positive regulation of ERK1 and ERK2 cascade"/>
    <property type="evidence" value="ECO:0007669"/>
    <property type="project" value="TreeGrafter"/>
</dbReference>
<evidence type="ECO:0000256" key="1">
    <source>
        <dbReference type="SAM" id="MobiDB-lite"/>
    </source>
</evidence>
<keyword evidence="2" id="KW-0472">Membrane</keyword>
<dbReference type="OrthoDB" id="9937043at2759"/>
<dbReference type="SUPFAM" id="SSF48726">
    <property type="entry name" value="Immunoglobulin"/>
    <property type="match status" value="3"/>
</dbReference>
<evidence type="ECO:0000256" key="2">
    <source>
        <dbReference type="SAM" id="Phobius"/>
    </source>
</evidence>
<feature type="domain" description="Ig-like" evidence="4">
    <location>
        <begin position="209"/>
        <end position="304"/>
    </location>
</feature>
<evidence type="ECO:0000256" key="3">
    <source>
        <dbReference type="SAM" id="SignalP"/>
    </source>
</evidence>
<dbReference type="InterPro" id="IPR013783">
    <property type="entry name" value="Ig-like_fold"/>
</dbReference>
<dbReference type="GO" id="GO:0009897">
    <property type="term" value="C:external side of plasma membrane"/>
    <property type="evidence" value="ECO:0007669"/>
    <property type="project" value="TreeGrafter"/>
</dbReference>
<feature type="compositionally biased region" description="Basic and acidic residues" evidence="1">
    <location>
        <begin position="469"/>
        <end position="489"/>
    </location>
</feature>
<dbReference type="PROSITE" id="PS50835">
    <property type="entry name" value="IG_LIKE"/>
    <property type="match status" value="4"/>
</dbReference>
<keyword evidence="3" id="KW-0732">Signal</keyword>
<protein>
    <submittedName>
        <fullName evidence="6">Uncharacterized protein LOC105896134</fullName>
    </submittedName>
</protein>
<dbReference type="InterPro" id="IPR036179">
    <property type="entry name" value="Ig-like_dom_sf"/>
</dbReference>
<dbReference type="PANTHER" id="PTHR11422:SF12">
    <property type="entry name" value="MICROFIBRIL-ASSOCIATED GLYCOPROTEIN 3"/>
    <property type="match status" value="1"/>
</dbReference>
<sequence length="489" mass="54511">MLLILLGVALAMTGGNCAYMEQEWLEVVAQEGSQAVLPCVMSLSSQSHFAAFHWIRIRESAERTVLHRKKSGLIYRNTELGQRSHCPDSQFGDYSLHIDAVREDDAGKYVCSSPGRGRTGVILRIIKVCFSPPEAIEGGSLKMACSVTPRPDPLHISWKLNGVDYKTNRESSKLRVSQMHQGNWTCLIRYGGATAEVTQSLRVKGIENPPFDKALVYAGIGSNATLPCVFTQGVTLNSSWKRLSKGSSSSSSSPSSSPPRGFSRHLSLPLPLSFIRPSSSSLSPWDQSAWLERVEVGDEGSYRCSGEVEGKLVEREMELVTARVLTSQSKKTTPLTLTCQLSNDKEVTRYEWVRVTHDNGSVAKETIVEEGKTLKLPKLTEDDMGEWVCRYHGERGPLGNVTYHVQIMGGLKSARQEEQTSNRPALAIGSVLLVLLVLLIALQMYRNHRRRKMILPYPALENIAHSLANKREERERRRMNEKKSTEPMQ</sequence>
<keyword evidence="5" id="KW-1185">Reference proteome</keyword>
<organism evidence="5 6">
    <name type="scientific">Clupea harengus</name>
    <name type="common">Atlantic herring</name>
    <dbReference type="NCBI Taxonomy" id="7950"/>
    <lineage>
        <taxon>Eukaryota</taxon>
        <taxon>Metazoa</taxon>
        <taxon>Chordata</taxon>
        <taxon>Craniata</taxon>
        <taxon>Vertebrata</taxon>
        <taxon>Euteleostomi</taxon>
        <taxon>Actinopterygii</taxon>
        <taxon>Neopterygii</taxon>
        <taxon>Teleostei</taxon>
        <taxon>Clupei</taxon>
        <taxon>Clupeiformes</taxon>
        <taxon>Clupeoidei</taxon>
        <taxon>Clupeidae</taxon>
        <taxon>Clupea</taxon>
    </lineage>
</organism>
<reference evidence="6" key="1">
    <citation type="submission" date="2025-08" db="UniProtKB">
        <authorList>
            <consortium name="RefSeq"/>
        </authorList>
    </citation>
    <scope>IDENTIFICATION</scope>
</reference>
<proteinExistence type="predicted"/>
<dbReference type="RefSeq" id="XP_012678311.2">
    <property type="nucleotide sequence ID" value="XM_012822857.3"/>
</dbReference>
<feature type="transmembrane region" description="Helical" evidence="2">
    <location>
        <begin position="425"/>
        <end position="445"/>
    </location>
</feature>
<dbReference type="GO" id="GO:0045121">
    <property type="term" value="C:membrane raft"/>
    <property type="evidence" value="ECO:0007669"/>
    <property type="project" value="TreeGrafter"/>
</dbReference>
<evidence type="ECO:0000259" key="4">
    <source>
        <dbReference type="PROSITE" id="PS50835"/>
    </source>
</evidence>
<keyword evidence="2" id="KW-1133">Transmembrane helix</keyword>
<dbReference type="SMART" id="SM00409">
    <property type="entry name" value="IG"/>
    <property type="match status" value="4"/>
</dbReference>
<gene>
    <name evidence="6" type="primary">LOC105896134</name>
</gene>
<dbReference type="KEGG" id="char:105896134"/>
<evidence type="ECO:0000313" key="6">
    <source>
        <dbReference type="RefSeq" id="XP_012678311.2"/>
    </source>
</evidence>
<feature type="chain" id="PRO_5028109915" evidence="3">
    <location>
        <begin position="18"/>
        <end position="489"/>
    </location>
</feature>
<feature type="domain" description="Ig-like" evidence="4">
    <location>
        <begin position="114"/>
        <end position="202"/>
    </location>
</feature>
<feature type="region of interest" description="Disordered" evidence="1">
    <location>
        <begin position="468"/>
        <end position="489"/>
    </location>
</feature>
<dbReference type="GO" id="GO:0035723">
    <property type="term" value="P:interleukin-15-mediated signaling pathway"/>
    <property type="evidence" value="ECO:0007669"/>
    <property type="project" value="TreeGrafter"/>
</dbReference>
<evidence type="ECO:0000313" key="5">
    <source>
        <dbReference type="Proteomes" id="UP000515152"/>
    </source>
</evidence>
<dbReference type="GO" id="GO:1990782">
    <property type="term" value="F:protein tyrosine kinase binding"/>
    <property type="evidence" value="ECO:0007669"/>
    <property type="project" value="TreeGrafter"/>
</dbReference>
<dbReference type="GO" id="GO:0042110">
    <property type="term" value="P:T cell activation"/>
    <property type="evidence" value="ECO:0007669"/>
    <property type="project" value="TreeGrafter"/>
</dbReference>
<feature type="domain" description="Ig-like" evidence="4">
    <location>
        <begin position="29"/>
        <end position="111"/>
    </location>
</feature>
<name>A0A6P3VRG5_CLUHA</name>
<dbReference type="Proteomes" id="UP000515152">
    <property type="component" value="Chromosome 11"/>
</dbReference>
<dbReference type="GO" id="GO:0042289">
    <property type="term" value="F:MHC class II protein binding"/>
    <property type="evidence" value="ECO:0007669"/>
    <property type="project" value="TreeGrafter"/>
</dbReference>
<accession>A0A6P3VRG5</accession>
<dbReference type="Pfam" id="PF07686">
    <property type="entry name" value="V-set"/>
    <property type="match status" value="1"/>
</dbReference>
<dbReference type="PANTHER" id="PTHR11422">
    <property type="entry name" value="T-CELL SURFACE GLYCOPROTEIN CD4"/>
    <property type="match status" value="1"/>
</dbReference>
<dbReference type="SMART" id="SM00408">
    <property type="entry name" value="IGc2"/>
    <property type="match status" value="4"/>
</dbReference>
<dbReference type="Gene3D" id="2.60.40.10">
    <property type="entry name" value="Immunoglobulins"/>
    <property type="match status" value="4"/>
</dbReference>
<dbReference type="AlphaFoldDB" id="A0A6P3VRG5"/>
<dbReference type="InterPro" id="IPR003598">
    <property type="entry name" value="Ig_sub2"/>
</dbReference>
<feature type="signal peptide" evidence="3">
    <location>
        <begin position="1"/>
        <end position="17"/>
    </location>
</feature>
<dbReference type="GeneID" id="105896134"/>
<dbReference type="InterPro" id="IPR003599">
    <property type="entry name" value="Ig_sub"/>
</dbReference>
<feature type="domain" description="Ig-like" evidence="4">
    <location>
        <begin position="315"/>
        <end position="390"/>
    </location>
</feature>
<dbReference type="InterPro" id="IPR007110">
    <property type="entry name" value="Ig-like_dom"/>
</dbReference>